<keyword evidence="3" id="KW-0560">Oxidoreductase</keyword>
<reference evidence="8 9" key="1">
    <citation type="submission" date="2021-12" db="EMBL/GenBank/DDBJ databases">
        <title>Genome sequencing of bacteria with rrn-lacking chromosome and rrn-plasmid.</title>
        <authorList>
            <person name="Anda M."/>
            <person name="Iwasaki W."/>
        </authorList>
    </citation>
    <scope>NUCLEOTIDE SEQUENCE [LARGE SCALE GENOMIC DNA]</scope>
    <source>
        <strain evidence="8 9">NBRC 15940</strain>
    </source>
</reference>
<protein>
    <recommendedName>
        <fullName evidence="2">precorrin-2 dehydrogenase</fullName>
        <ecNumber evidence="2">1.3.1.76</ecNumber>
    </recommendedName>
</protein>
<evidence type="ECO:0000256" key="4">
    <source>
        <dbReference type="ARBA" id="ARBA00023027"/>
    </source>
</evidence>
<evidence type="ECO:0000313" key="9">
    <source>
        <dbReference type="Proteomes" id="UP001310022"/>
    </source>
</evidence>
<dbReference type="RefSeq" id="WP_338238622.1">
    <property type="nucleotide sequence ID" value="NZ_BQKE01000003.1"/>
</dbReference>
<dbReference type="InterPro" id="IPR028161">
    <property type="entry name" value="Met8-like"/>
</dbReference>
<feature type="domain" description="Siroheme synthase central" evidence="7">
    <location>
        <begin position="126"/>
        <end position="149"/>
    </location>
</feature>
<dbReference type="Gene3D" id="1.10.8.610">
    <property type="entry name" value="SirC, precorrin-2 dehydrogenase, C-terminal helical domain-like"/>
    <property type="match status" value="1"/>
</dbReference>
<gene>
    <name evidence="8" type="primary">cysG</name>
    <name evidence="8" type="ORF">PEDI_40130</name>
</gene>
<dbReference type="Gene3D" id="3.40.50.720">
    <property type="entry name" value="NAD(P)-binding Rossmann-like Domain"/>
    <property type="match status" value="1"/>
</dbReference>
<dbReference type="AlphaFoldDB" id="A0AAN5ANL7"/>
<organism evidence="8 9">
    <name type="scientific">Persicobacter diffluens</name>
    <dbReference type="NCBI Taxonomy" id="981"/>
    <lineage>
        <taxon>Bacteria</taxon>
        <taxon>Pseudomonadati</taxon>
        <taxon>Bacteroidota</taxon>
        <taxon>Cytophagia</taxon>
        <taxon>Cytophagales</taxon>
        <taxon>Persicobacteraceae</taxon>
        <taxon>Persicobacter</taxon>
    </lineage>
</organism>
<evidence type="ECO:0000256" key="6">
    <source>
        <dbReference type="ARBA" id="ARBA00047561"/>
    </source>
</evidence>
<keyword evidence="5" id="KW-0627">Porphyrin biosynthesis</keyword>
<dbReference type="InterPro" id="IPR042518">
    <property type="entry name" value="SirC_C"/>
</dbReference>
<dbReference type="Pfam" id="PF14824">
    <property type="entry name" value="Sirohm_synth_M"/>
    <property type="match status" value="1"/>
</dbReference>
<dbReference type="InterPro" id="IPR036291">
    <property type="entry name" value="NAD(P)-bd_dom_sf"/>
</dbReference>
<keyword evidence="4" id="KW-0520">NAD</keyword>
<dbReference type="InterPro" id="IPR028281">
    <property type="entry name" value="Sirohaem_synthase_central"/>
</dbReference>
<dbReference type="SUPFAM" id="SSF75615">
    <property type="entry name" value="Siroheme synthase middle domains-like"/>
    <property type="match status" value="1"/>
</dbReference>
<comment type="pathway">
    <text evidence="1">Porphyrin-containing compound metabolism; siroheme biosynthesis; sirohydrochlorin from precorrin-2: step 1/1.</text>
</comment>
<dbReference type="Proteomes" id="UP001310022">
    <property type="component" value="Unassembled WGS sequence"/>
</dbReference>
<dbReference type="EMBL" id="BQKE01000003">
    <property type="protein sequence ID" value="GJM63461.1"/>
    <property type="molecule type" value="Genomic_DNA"/>
</dbReference>
<evidence type="ECO:0000259" key="7">
    <source>
        <dbReference type="Pfam" id="PF14824"/>
    </source>
</evidence>
<keyword evidence="9" id="KW-1185">Reference proteome</keyword>
<dbReference type="InterPro" id="IPR006367">
    <property type="entry name" value="Sirohaem_synthase_N"/>
</dbReference>
<accession>A0AAN5ANL7</accession>
<evidence type="ECO:0000313" key="8">
    <source>
        <dbReference type="EMBL" id="GJM63461.1"/>
    </source>
</evidence>
<evidence type="ECO:0000256" key="2">
    <source>
        <dbReference type="ARBA" id="ARBA00012400"/>
    </source>
</evidence>
<evidence type="ECO:0000256" key="3">
    <source>
        <dbReference type="ARBA" id="ARBA00023002"/>
    </source>
</evidence>
<dbReference type="SUPFAM" id="SSF51735">
    <property type="entry name" value="NAD(P)-binding Rossmann-fold domains"/>
    <property type="match status" value="1"/>
</dbReference>
<sequence>MEGNPLFPIFVKVDQTNILVVGGGFVGTEKVGALLKNDPRAAITIVARDISAELKQLVADKPQIRLLERPFMWDDLDGRDLLFLATDNPKLHEEIKPVAKKRGLLTNVADTPHLCDFYLGSTVKKGDLKIGISTNGKSPTLAKRIKEFLNEELPDNTQQLLDNLREIRDRLKGNLEEKIKVLDGVTEDWLKKN</sequence>
<dbReference type="EC" id="1.3.1.76" evidence="2"/>
<dbReference type="GO" id="GO:0043115">
    <property type="term" value="F:precorrin-2 dehydrogenase activity"/>
    <property type="evidence" value="ECO:0007669"/>
    <property type="project" value="UniProtKB-EC"/>
</dbReference>
<proteinExistence type="predicted"/>
<dbReference type="GO" id="GO:0004325">
    <property type="term" value="F:ferrochelatase activity"/>
    <property type="evidence" value="ECO:0007669"/>
    <property type="project" value="InterPro"/>
</dbReference>
<dbReference type="GO" id="GO:0019354">
    <property type="term" value="P:siroheme biosynthetic process"/>
    <property type="evidence" value="ECO:0007669"/>
    <property type="project" value="InterPro"/>
</dbReference>
<evidence type="ECO:0000256" key="5">
    <source>
        <dbReference type="ARBA" id="ARBA00023244"/>
    </source>
</evidence>
<evidence type="ECO:0000256" key="1">
    <source>
        <dbReference type="ARBA" id="ARBA00005010"/>
    </source>
</evidence>
<dbReference type="PANTHER" id="PTHR35330">
    <property type="entry name" value="SIROHEME BIOSYNTHESIS PROTEIN MET8"/>
    <property type="match status" value="1"/>
</dbReference>
<dbReference type="NCBIfam" id="TIGR01470">
    <property type="entry name" value="cysG_Nterm"/>
    <property type="match status" value="1"/>
</dbReference>
<dbReference type="PANTHER" id="PTHR35330:SF1">
    <property type="entry name" value="SIROHEME BIOSYNTHESIS PROTEIN MET8"/>
    <property type="match status" value="1"/>
</dbReference>
<name>A0AAN5ANL7_9BACT</name>
<dbReference type="Pfam" id="PF13241">
    <property type="entry name" value="NAD_binding_7"/>
    <property type="match status" value="1"/>
</dbReference>
<comment type="catalytic activity">
    <reaction evidence="6">
        <text>precorrin-2 + NAD(+) = sirohydrochlorin + NADH + 2 H(+)</text>
        <dbReference type="Rhea" id="RHEA:15613"/>
        <dbReference type="ChEBI" id="CHEBI:15378"/>
        <dbReference type="ChEBI" id="CHEBI:57540"/>
        <dbReference type="ChEBI" id="CHEBI:57945"/>
        <dbReference type="ChEBI" id="CHEBI:58351"/>
        <dbReference type="ChEBI" id="CHEBI:58827"/>
        <dbReference type="EC" id="1.3.1.76"/>
    </reaction>
</comment>
<comment type="caution">
    <text evidence="8">The sequence shown here is derived from an EMBL/GenBank/DDBJ whole genome shotgun (WGS) entry which is preliminary data.</text>
</comment>